<feature type="signal peptide" evidence="5">
    <location>
        <begin position="1"/>
        <end position="19"/>
    </location>
</feature>
<dbReference type="InterPro" id="IPR017937">
    <property type="entry name" value="Thioredoxin_CS"/>
</dbReference>
<dbReference type="PRINTS" id="PR00421">
    <property type="entry name" value="THIOREDOXIN"/>
</dbReference>
<dbReference type="InterPro" id="IPR051063">
    <property type="entry name" value="PDI"/>
</dbReference>
<evidence type="ECO:0000256" key="1">
    <source>
        <dbReference type="ARBA" id="ARBA00006347"/>
    </source>
</evidence>
<dbReference type="EMBL" id="GBEZ01006671">
    <property type="protein sequence ID" value="JAC78740.1"/>
    <property type="molecule type" value="Transcribed_RNA"/>
</dbReference>
<dbReference type="GO" id="GO:0003756">
    <property type="term" value="F:protein disulfide isomerase activity"/>
    <property type="evidence" value="ECO:0007669"/>
    <property type="project" value="InterPro"/>
</dbReference>
<dbReference type="GO" id="GO:0006457">
    <property type="term" value="P:protein folding"/>
    <property type="evidence" value="ECO:0007669"/>
    <property type="project" value="TreeGrafter"/>
</dbReference>
<dbReference type="AlphaFoldDB" id="A0A061S777"/>
<reference evidence="8" key="1">
    <citation type="submission" date="2014-05" db="EMBL/GenBank/DDBJ databases">
        <title>The transcriptome of the halophilic microalga Tetraselmis sp. GSL018 isolated from the Great Salt Lake, Utah.</title>
        <authorList>
            <person name="Jinkerson R.E."/>
            <person name="D'Adamo S."/>
            <person name="Posewitz M.C."/>
        </authorList>
    </citation>
    <scope>NUCLEOTIDE SEQUENCE</scope>
    <source>
        <strain evidence="8">GSL018</strain>
    </source>
</reference>
<gene>
    <name evidence="8" type="primary">TXNDC7</name>
    <name evidence="8" type="ORF">TSPGSL018_14406</name>
    <name evidence="7" type="ORF">TSPGSL018_21248</name>
</gene>
<keyword evidence="2 5" id="KW-0732">Signal</keyword>
<keyword evidence="3" id="KW-0677">Repeat</keyword>
<dbReference type="NCBIfam" id="TIGR01126">
    <property type="entry name" value="pdi_dom"/>
    <property type="match status" value="1"/>
</dbReference>
<name>A0A061S777_9CHLO</name>
<proteinExistence type="inferred from homology"/>
<organism evidence="8">
    <name type="scientific">Tetraselmis sp. GSL018</name>
    <dbReference type="NCBI Taxonomy" id="582737"/>
    <lineage>
        <taxon>Eukaryota</taxon>
        <taxon>Viridiplantae</taxon>
        <taxon>Chlorophyta</taxon>
        <taxon>core chlorophytes</taxon>
        <taxon>Chlorodendrophyceae</taxon>
        <taxon>Chlorodendrales</taxon>
        <taxon>Chlorodendraceae</taxon>
        <taxon>Tetraselmis</taxon>
    </lineage>
</organism>
<dbReference type="InterPro" id="IPR036249">
    <property type="entry name" value="Thioredoxin-like_sf"/>
</dbReference>
<comment type="similarity">
    <text evidence="1 4">Belongs to the protein disulfide isomerase family.</text>
</comment>
<dbReference type="PROSITE" id="PS51352">
    <property type="entry name" value="THIOREDOXIN_2"/>
    <property type="match status" value="1"/>
</dbReference>
<evidence type="ECO:0000256" key="3">
    <source>
        <dbReference type="ARBA" id="ARBA00022737"/>
    </source>
</evidence>
<sequence length="140" mass="15382">MNIVARISILFVSLALCQGGEFDHANVEKYTAANFKDKVSDGKVHFVKFFAPWCGHCKRLGPTWGQLGDEFSNHALISVATVDCTAHKSVCTDVGVRGYPTLKVFGNGQEYKTFQGSRDLSSLKSFVEKAAKELTTETTE</sequence>
<evidence type="ECO:0000259" key="6">
    <source>
        <dbReference type="PROSITE" id="PS51352"/>
    </source>
</evidence>
<evidence type="ECO:0000313" key="7">
    <source>
        <dbReference type="EMBL" id="JAC63192.1"/>
    </source>
</evidence>
<dbReference type="InterPro" id="IPR005788">
    <property type="entry name" value="PDI_thioredoxin-like_dom"/>
</dbReference>
<dbReference type="PANTHER" id="PTHR45672">
    <property type="entry name" value="PROTEIN DISULFIDE-ISOMERASE C17H9.14C-RELATED"/>
    <property type="match status" value="1"/>
</dbReference>
<feature type="domain" description="Thioredoxin" evidence="6">
    <location>
        <begin position="5"/>
        <end position="132"/>
    </location>
</feature>
<accession>A0A061S777</accession>
<keyword evidence="8" id="KW-0413">Isomerase</keyword>
<evidence type="ECO:0000256" key="5">
    <source>
        <dbReference type="SAM" id="SignalP"/>
    </source>
</evidence>
<feature type="chain" id="PRO_5007370792" evidence="5">
    <location>
        <begin position="20"/>
        <end position="140"/>
    </location>
</feature>
<dbReference type="EMBL" id="GBEZ01023717">
    <property type="protein sequence ID" value="JAC63192.1"/>
    <property type="molecule type" value="Transcribed_RNA"/>
</dbReference>
<dbReference type="InterPro" id="IPR013766">
    <property type="entry name" value="Thioredoxin_domain"/>
</dbReference>
<evidence type="ECO:0000256" key="4">
    <source>
        <dbReference type="RuleBase" id="RU004208"/>
    </source>
</evidence>
<dbReference type="GO" id="GO:0005783">
    <property type="term" value="C:endoplasmic reticulum"/>
    <property type="evidence" value="ECO:0007669"/>
    <property type="project" value="TreeGrafter"/>
</dbReference>
<evidence type="ECO:0000313" key="8">
    <source>
        <dbReference type="EMBL" id="JAC78740.1"/>
    </source>
</evidence>
<dbReference type="PANTHER" id="PTHR45672:SF3">
    <property type="entry name" value="THIOREDOXIN DOMAIN-CONTAINING PROTEIN 5"/>
    <property type="match status" value="1"/>
</dbReference>
<dbReference type="Pfam" id="PF00085">
    <property type="entry name" value="Thioredoxin"/>
    <property type="match status" value="1"/>
</dbReference>
<protein>
    <submittedName>
        <fullName evidence="8">Protein disulfide-isomerase A6</fullName>
    </submittedName>
</protein>
<evidence type="ECO:0000256" key="2">
    <source>
        <dbReference type="ARBA" id="ARBA00022729"/>
    </source>
</evidence>
<dbReference type="PROSITE" id="PS00194">
    <property type="entry name" value="THIOREDOXIN_1"/>
    <property type="match status" value="1"/>
</dbReference>
<dbReference type="SUPFAM" id="SSF52833">
    <property type="entry name" value="Thioredoxin-like"/>
    <property type="match status" value="1"/>
</dbReference>
<dbReference type="Gene3D" id="3.40.30.10">
    <property type="entry name" value="Glutaredoxin"/>
    <property type="match status" value="1"/>
</dbReference>